<feature type="region of interest" description="Disordered" evidence="1">
    <location>
        <begin position="202"/>
        <end position="249"/>
    </location>
</feature>
<dbReference type="EMBL" id="JACGCI010000062">
    <property type="protein sequence ID" value="KAF6749600.1"/>
    <property type="molecule type" value="Genomic_DNA"/>
</dbReference>
<feature type="transmembrane region" description="Helical" evidence="2">
    <location>
        <begin position="139"/>
        <end position="164"/>
    </location>
</feature>
<dbReference type="AlphaFoldDB" id="A0A8H6M0A6"/>
<evidence type="ECO:0000313" key="4">
    <source>
        <dbReference type="Proteomes" id="UP000521943"/>
    </source>
</evidence>
<proteinExistence type="predicted"/>
<feature type="transmembrane region" description="Helical" evidence="2">
    <location>
        <begin position="28"/>
        <end position="51"/>
    </location>
</feature>
<feature type="transmembrane region" description="Helical" evidence="2">
    <location>
        <begin position="170"/>
        <end position="195"/>
    </location>
</feature>
<name>A0A8H6M0A6_9AGAR</name>
<dbReference type="Proteomes" id="UP000521943">
    <property type="component" value="Unassembled WGS sequence"/>
</dbReference>
<reference evidence="3 4" key="1">
    <citation type="submission" date="2020-07" db="EMBL/GenBank/DDBJ databases">
        <title>Comparative genomics of pyrophilous fungi reveals a link between fire events and developmental genes.</title>
        <authorList>
            <consortium name="DOE Joint Genome Institute"/>
            <person name="Steindorff A.S."/>
            <person name="Carver A."/>
            <person name="Calhoun S."/>
            <person name="Stillman K."/>
            <person name="Liu H."/>
            <person name="Lipzen A."/>
            <person name="Pangilinan J."/>
            <person name="Labutti K."/>
            <person name="Bruns T.D."/>
            <person name="Grigoriev I.V."/>
        </authorList>
    </citation>
    <scope>NUCLEOTIDE SEQUENCE [LARGE SCALE GENOMIC DNA]</scope>
    <source>
        <strain evidence="3 4">CBS 144469</strain>
    </source>
</reference>
<evidence type="ECO:0000256" key="2">
    <source>
        <dbReference type="SAM" id="Phobius"/>
    </source>
</evidence>
<keyword evidence="4" id="KW-1185">Reference proteome</keyword>
<keyword evidence="2" id="KW-0472">Membrane</keyword>
<dbReference type="OrthoDB" id="3225366at2759"/>
<organism evidence="3 4">
    <name type="scientific">Ephemerocybe angulata</name>
    <dbReference type="NCBI Taxonomy" id="980116"/>
    <lineage>
        <taxon>Eukaryota</taxon>
        <taxon>Fungi</taxon>
        <taxon>Dikarya</taxon>
        <taxon>Basidiomycota</taxon>
        <taxon>Agaricomycotina</taxon>
        <taxon>Agaricomycetes</taxon>
        <taxon>Agaricomycetidae</taxon>
        <taxon>Agaricales</taxon>
        <taxon>Agaricineae</taxon>
        <taxon>Psathyrellaceae</taxon>
        <taxon>Ephemerocybe</taxon>
    </lineage>
</organism>
<protein>
    <submittedName>
        <fullName evidence="3">Uncharacterized protein</fullName>
    </submittedName>
</protein>
<comment type="caution">
    <text evidence="3">The sequence shown here is derived from an EMBL/GenBank/DDBJ whole genome shotgun (WGS) entry which is preliminary data.</text>
</comment>
<evidence type="ECO:0000313" key="3">
    <source>
        <dbReference type="EMBL" id="KAF6749600.1"/>
    </source>
</evidence>
<feature type="transmembrane region" description="Helical" evidence="2">
    <location>
        <begin position="71"/>
        <end position="96"/>
    </location>
</feature>
<keyword evidence="2" id="KW-1133">Transmembrane helix</keyword>
<sequence length="249" mass="26965">MPPRPRPEANVDYTLPATIQSIQNGWQLTCHVASLLSGLLSVVSVLLFMVVHSASVGSTIQVDGELGSSTYLALSVFAYAALVLNIGASLSSFILIDELGELPFRAAQQRSSLLPSRGPIEGSPAQLLRRYGADRLWTFIAYHWMVSAALGLISLLAEISLYVWMQEPKVVKIVTTSLVGFALLPILLVLFVPCLSRDTRYPRNAPRSQRSSAAQPQTTHYSNTSPIDSRARRGSGLSGGSRDTGPWAQ</sequence>
<evidence type="ECO:0000256" key="1">
    <source>
        <dbReference type="SAM" id="MobiDB-lite"/>
    </source>
</evidence>
<accession>A0A8H6M0A6</accession>
<feature type="compositionally biased region" description="Polar residues" evidence="1">
    <location>
        <begin position="206"/>
        <end position="227"/>
    </location>
</feature>
<keyword evidence="2" id="KW-0812">Transmembrane</keyword>
<gene>
    <name evidence="3" type="ORF">DFP72DRAFT_913037</name>
</gene>